<name>A0A0B2PDA5_GLYSO</name>
<evidence type="ECO:0008006" key="3">
    <source>
        <dbReference type="Google" id="ProtNLM"/>
    </source>
</evidence>
<dbReference type="GO" id="GO:0007039">
    <property type="term" value="P:protein catabolic process in the vacuole"/>
    <property type="evidence" value="ECO:0007669"/>
    <property type="project" value="TreeGrafter"/>
</dbReference>
<protein>
    <recommendedName>
        <fullName evidence="3">Glucose-induced degradation protein 4-like</fullName>
    </recommendedName>
</protein>
<evidence type="ECO:0000256" key="1">
    <source>
        <dbReference type="ARBA" id="ARBA00061469"/>
    </source>
</evidence>
<evidence type="ECO:0000313" key="2">
    <source>
        <dbReference type="EMBL" id="KHN05648.1"/>
    </source>
</evidence>
<dbReference type="GO" id="GO:0005773">
    <property type="term" value="C:vacuole"/>
    <property type="evidence" value="ECO:0007669"/>
    <property type="project" value="GOC"/>
</dbReference>
<dbReference type="Gramene" id="XM_028379394.1">
    <property type="protein sequence ID" value="XP_028235195.1"/>
    <property type="gene ID" value="LOC114414937"/>
</dbReference>
<sequence length="243" mass="26836">MSVLFFSNCHTDPAISAASSSHHNHRNMPVRVLENTAAPSSQVSGANSGRSSCQSCSLLGVGQAFSGTQNVSSVQKDEAWRVNVRIQGCDLEHGYLCGTMEALNVPMADTPVVTFWEGEIVDTKNYTFFTGKWEASPEDDIRHWSKFPSFSPLLGQVEADGGKSLDLSNYPYIFMRWKEQYFVNVGTDCGLTIAGFYYICFSCSNGSISGFYYDPNSSPYQKLELKSTNDGRSGFSFSSYELQ</sequence>
<dbReference type="PANTHER" id="PTHR14534:SF3">
    <property type="entry name" value="GID COMPLEX SUBUNIT 4 HOMOLOG"/>
    <property type="match status" value="1"/>
</dbReference>
<dbReference type="GO" id="GO:0045721">
    <property type="term" value="P:negative regulation of gluconeogenesis"/>
    <property type="evidence" value="ECO:0007669"/>
    <property type="project" value="TreeGrafter"/>
</dbReference>
<accession>A0A0B2PDA5</accession>
<proteinExistence type="inferred from homology"/>
<comment type="similarity">
    <text evidence="1">Belongs to the GID4/VID24 family.</text>
</comment>
<dbReference type="GO" id="GO:0034657">
    <property type="term" value="C:GID complex"/>
    <property type="evidence" value="ECO:0007669"/>
    <property type="project" value="TreeGrafter"/>
</dbReference>
<dbReference type="Pfam" id="PF09783">
    <property type="entry name" value="Vac_ImportDeg"/>
    <property type="match status" value="1"/>
</dbReference>
<dbReference type="AlphaFoldDB" id="A0A0B2PDA5"/>
<gene>
    <name evidence="2" type="ORF">glysoja_038444</name>
</gene>
<dbReference type="SMR" id="A0A0B2PDA5"/>
<dbReference type="GO" id="GO:0006623">
    <property type="term" value="P:protein targeting to vacuole"/>
    <property type="evidence" value="ECO:0007669"/>
    <property type="project" value="TreeGrafter"/>
</dbReference>
<reference evidence="2" key="1">
    <citation type="submission" date="2014-07" db="EMBL/GenBank/DDBJ databases">
        <title>Identification of a novel salt tolerance gene in wild soybean by whole-genome sequencing.</title>
        <authorList>
            <person name="Lam H.-M."/>
            <person name="Qi X."/>
            <person name="Li M.-W."/>
            <person name="Liu X."/>
            <person name="Xie M."/>
            <person name="Ni M."/>
            <person name="Xu X."/>
        </authorList>
    </citation>
    <scope>NUCLEOTIDE SEQUENCE [LARGE SCALE GENOMIC DNA]</scope>
    <source>
        <tissue evidence="2">Root</tissue>
    </source>
</reference>
<dbReference type="Proteomes" id="UP000053555">
    <property type="component" value="Unassembled WGS sequence"/>
</dbReference>
<dbReference type="GO" id="GO:0043161">
    <property type="term" value="P:proteasome-mediated ubiquitin-dependent protein catabolic process"/>
    <property type="evidence" value="ECO:0007669"/>
    <property type="project" value="TreeGrafter"/>
</dbReference>
<organism evidence="2">
    <name type="scientific">Glycine soja</name>
    <name type="common">Wild soybean</name>
    <dbReference type="NCBI Taxonomy" id="3848"/>
    <lineage>
        <taxon>Eukaryota</taxon>
        <taxon>Viridiplantae</taxon>
        <taxon>Streptophyta</taxon>
        <taxon>Embryophyta</taxon>
        <taxon>Tracheophyta</taxon>
        <taxon>Spermatophyta</taxon>
        <taxon>Magnoliopsida</taxon>
        <taxon>eudicotyledons</taxon>
        <taxon>Gunneridae</taxon>
        <taxon>Pentapetalae</taxon>
        <taxon>rosids</taxon>
        <taxon>fabids</taxon>
        <taxon>Fabales</taxon>
        <taxon>Fabaceae</taxon>
        <taxon>Papilionoideae</taxon>
        <taxon>50 kb inversion clade</taxon>
        <taxon>NPAAA clade</taxon>
        <taxon>indigoferoid/millettioid clade</taxon>
        <taxon>Phaseoleae</taxon>
        <taxon>Glycine</taxon>
        <taxon>Glycine subgen. Soja</taxon>
    </lineage>
</organism>
<dbReference type="EMBL" id="KN668208">
    <property type="protein sequence ID" value="KHN05648.1"/>
    <property type="molecule type" value="Genomic_DNA"/>
</dbReference>
<dbReference type="PANTHER" id="PTHR14534">
    <property type="entry name" value="VACUOLAR IMPORT AND DEGRADATION PROTEIN 24"/>
    <property type="match status" value="1"/>
</dbReference>
<dbReference type="InterPro" id="IPR018618">
    <property type="entry name" value="GID4/10-like"/>
</dbReference>